<feature type="transmembrane region" description="Helical" evidence="5">
    <location>
        <begin position="356"/>
        <end position="375"/>
    </location>
</feature>
<dbReference type="PANTHER" id="PTHR11785:SF353">
    <property type="entry name" value="METHIONINE TRANSPORTER (EUROFUNG)"/>
    <property type="match status" value="1"/>
</dbReference>
<feature type="transmembrane region" description="Helical" evidence="5">
    <location>
        <begin position="303"/>
        <end position="323"/>
    </location>
</feature>
<feature type="transmembrane region" description="Helical" evidence="5">
    <location>
        <begin position="144"/>
        <end position="166"/>
    </location>
</feature>
<comment type="subcellular location">
    <subcellularLocation>
        <location evidence="1">Membrane</location>
        <topology evidence="1">Multi-pass membrane protein</topology>
    </subcellularLocation>
</comment>
<evidence type="ECO:0000256" key="4">
    <source>
        <dbReference type="ARBA" id="ARBA00023136"/>
    </source>
</evidence>
<gene>
    <name evidence="6" type="ORF">AMORRO_LOCUS7477</name>
</gene>
<keyword evidence="7" id="KW-1185">Reference proteome</keyword>
<proteinExistence type="predicted"/>
<dbReference type="InterPro" id="IPR002293">
    <property type="entry name" value="AA/rel_permease1"/>
</dbReference>
<keyword evidence="2 5" id="KW-0812">Transmembrane</keyword>
<name>A0A9N9C7I7_9GLOM</name>
<evidence type="ECO:0000313" key="7">
    <source>
        <dbReference type="Proteomes" id="UP000789342"/>
    </source>
</evidence>
<feature type="transmembrane region" description="Helical" evidence="5">
    <location>
        <begin position="90"/>
        <end position="116"/>
    </location>
</feature>
<dbReference type="OrthoDB" id="10062876at2759"/>
<evidence type="ECO:0000256" key="2">
    <source>
        <dbReference type="ARBA" id="ARBA00022692"/>
    </source>
</evidence>
<dbReference type="Pfam" id="PF13520">
    <property type="entry name" value="AA_permease_2"/>
    <property type="match status" value="1"/>
</dbReference>
<organism evidence="6 7">
    <name type="scientific">Acaulospora morrowiae</name>
    <dbReference type="NCBI Taxonomy" id="94023"/>
    <lineage>
        <taxon>Eukaryota</taxon>
        <taxon>Fungi</taxon>
        <taxon>Fungi incertae sedis</taxon>
        <taxon>Mucoromycota</taxon>
        <taxon>Glomeromycotina</taxon>
        <taxon>Glomeromycetes</taxon>
        <taxon>Diversisporales</taxon>
        <taxon>Acaulosporaceae</taxon>
        <taxon>Acaulospora</taxon>
    </lineage>
</organism>
<accession>A0A9N9C7I7</accession>
<dbReference type="PANTHER" id="PTHR11785">
    <property type="entry name" value="AMINO ACID TRANSPORTER"/>
    <property type="match status" value="1"/>
</dbReference>
<sequence length="420" mass="46854">MSENTDDRLLGVFSGICWNVNNMIGSGIFVTPGIVWQSMGSPGAALMLWIGGAVITLSASLSYTELGTRISEQGGELAYLRKTIPRPHNLFSFLFSFMFLFAIRVGSIGAVSQAFAQYLVFSLSTSDDCTRYLQVNPKNGWKDINFWILKIAAIGSLLLVTIYHILSSNLANRINNVLACIKTITLFTIAICGLANLKSTYNNWGNLFEGTTLTIGSFSTSLISVLFSYNGWNNLNYSLGEFRRPEARLAYSNLISVSIVSVLCRYIYDYRAQVEAKNPGYDFNEVIAGYFAEHIGGRQFGQALSFFVAVSAFGTLGALVWSGSRVVQRTAKMGYFLIGRKWLQVMKKDGTPVNTLKLQFIGCTLIIVAIGWVTSDPFKFLSDYSQYSYWIFYCLTGIGLLIWKSEPSKEKHFNAWWLAR</sequence>
<dbReference type="AlphaFoldDB" id="A0A9N9C7I7"/>
<feature type="transmembrane region" description="Helical" evidence="5">
    <location>
        <begin position="387"/>
        <end position="403"/>
    </location>
</feature>
<feature type="transmembrane region" description="Helical" evidence="5">
    <location>
        <begin position="249"/>
        <end position="268"/>
    </location>
</feature>
<dbReference type="Proteomes" id="UP000789342">
    <property type="component" value="Unassembled WGS sequence"/>
</dbReference>
<evidence type="ECO:0000256" key="1">
    <source>
        <dbReference type="ARBA" id="ARBA00004141"/>
    </source>
</evidence>
<dbReference type="Gene3D" id="1.20.1740.10">
    <property type="entry name" value="Amino acid/polyamine transporter I"/>
    <property type="match status" value="1"/>
</dbReference>
<dbReference type="PIRSF" id="PIRSF006060">
    <property type="entry name" value="AA_transporter"/>
    <property type="match status" value="1"/>
</dbReference>
<feature type="transmembrane region" description="Helical" evidence="5">
    <location>
        <begin position="210"/>
        <end position="229"/>
    </location>
</feature>
<dbReference type="GO" id="GO:0015179">
    <property type="term" value="F:L-amino acid transmembrane transporter activity"/>
    <property type="evidence" value="ECO:0007669"/>
    <property type="project" value="TreeGrafter"/>
</dbReference>
<dbReference type="GO" id="GO:0016020">
    <property type="term" value="C:membrane"/>
    <property type="evidence" value="ECO:0007669"/>
    <property type="project" value="UniProtKB-SubCell"/>
</dbReference>
<evidence type="ECO:0000256" key="3">
    <source>
        <dbReference type="ARBA" id="ARBA00022989"/>
    </source>
</evidence>
<comment type="caution">
    <text evidence="6">The sequence shown here is derived from an EMBL/GenBank/DDBJ whole genome shotgun (WGS) entry which is preliminary data.</text>
</comment>
<keyword evidence="4 5" id="KW-0472">Membrane</keyword>
<feature type="transmembrane region" description="Helical" evidence="5">
    <location>
        <begin position="44"/>
        <end position="63"/>
    </location>
</feature>
<dbReference type="EMBL" id="CAJVPV010005636">
    <property type="protein sequence ID" value="CAG8594015.1"/>
    <property type="molecule type" value="Genomic_DNA"/>
</dbReference>
<evidence type="ECO:0000313" key="6">
    <source>
        <dbReference type="EMBL" id="CAG8594015.1"/>
    </source>
</evidence>
<evidence type="ECO:0000256" key="5">
    <source>
        <dbReference type="SAM" id="Phobius"/>
    </source>
</evidence>
<dbReference type="InterPro" id="IPR050598">
    <property type="entry name" value="AminoAcid_Transporter"/>
</dbReference>
<keyword evidence="3 5" id="KW-1133">Transmembrane helix</keyword>
<protein>
    <submittedName>
        <fullName evidence="6">13370_t:CDS:1</fullName>
    </submittedName>
</protein>
<reference evidence="6" key="1">
    <citation type="submission" date="2021-06" db="EMBL/GenBank/DDBJ databases">
        <authorList>
            <person name="Kallberg Y."/>
            <person name="Tangrot J."/>
            <person name="Rosling A."/>
        </authorList>
    </citation>
    <scope>NUCLEOTIDE SEQUENCE</scope>
    <source>
        <strain evidence="6">CL551</strain>
    </source>
</reference>
<feature type="transmembrane region" description="Helical" evidence="5">
    <location>
        <begin position="178"/>
        <end position="198"/>
    </location>
</feature>